<dbReference type="GO" id="GO:0005739">
    <property type="term" value="C:mitochondrion"/>
    <property type="evidence" value="ECO:0007669"/>
    <property type="project" value="TreeGrafter"/>
</dbReference>
<proteinExistence type="predicted"/>
<dbReference type="InterPro" id="IPR000794">
    <property type="entry name" value="Beta-ketoacyl_synthase"/>
</dbReference>
<sequence length="243" mass="27289">MFGLVYWLSQYTPNWWTPPNPSLSRSTLFRLLSSSGFRHSFDRLLSRKVKVTALLVQRRVVVTGMGVVTPLGHEPDVFYNNLLEGVSGISEIETFDCAQFPKRIAGEIKSFSTDGWVAPKFSKRMDKFMLYSLTAGKKALQDGGVNEDVMEELDKTKCGVLIGSAMGGMKVFNDAIEALRISYRKMNPFCVPFATTNMGSTMLAMDLFPTILMKLQDGVWKYLSLRNNCRKPSLMASLLGLWL</sequence>
<dbReference type="GO" id="GO:0004315">
    <property type="term" value="F:3-oxoacyl-[acyl-carrier-protein] synthase activity"/>
    <property type="evidence" value="ECO:0007669"/>
    <property type="project" value="UniProtKB-EC"/>
</dbReference>
<dbReference type="PANTHER" id="PTHR11712:SF348">
    <property type="entry name" value="BETA-KETOACYL-[ACYL-CARRIER-PROTEIN] SYNTHASE I"/>
    <property type="match status" value="1"/>
</dbReference>
<evidence type="ECO:0000313" key="5">
    <source>
        <dbReference type="Proteomes" id="UP000322667"/>
    </source>
</evidence>
<organism evidence="4 5">
    <name type="scientific">Gossypium tomentosum</name>
    <name type="common">Hawaiian cotton</name>
    <name type="synonym">Gossypium sandvicense</name>
    <dbReference type="NCBI Taxonomy" id="34277"/>
    <lineage>
        <taxon>Eukaryota</taxon>
        <taxon>Viridiplantae</taxon>
        <taxon>Streptophyta</taxon>
        <taxon>Embryophyta</taxon>
        <taxon>Tracheophyta</taxon>
        <taxon>Spermatophyta</taxon>
        <taxon>Magnoliopsida</taxon>
        <taxon>eudicotyledons</taxon>
        <taxon>Gunneridae</taxon>
        <taxon>Pentapetalae</taxon>
        <taxon>rosids</taxon>
        <taxon>malvids</taxon>
        <taxon>Malvales</taxon>
        <taxon>Malvaceae</taxon>
        <taxon>Malvoideae</taxon>
        <taxon>Gossypium</taxon>
    </lineage>
</organism>
<gene>
    <name evidence="4" type="ORF">ES332_A11G173000v1</name>
</gene>
<dbReference type="GO" id="GO:0006633">
    <property type="term" value="P:fatty acid biosynthetic process"/>
    <property type="evidence" value="ECO:0007669"/>
    <property type="project" value="TreeGrafter"/>
</dbReference>
<dbReference type="Proteomes" id="UP000322667">
    <property type="component" value="Chromosome A11"/>
</dbReference>
<dbReference type="AlphaFoldDB" id="A0A5D2NCC4"/>
<dbReference type="EC" id="2.3.1.41" evidence="1"/>
<name>A0A5D2NCC4_GOSTO</name>
<dbReference type="SUPFAM" id="SSF53901">
    <property type="entry name" value="Thiolase-like"/>
    <property type="match status" value="1"/>
</dbReference>
<dbReference type="InterPro" id="IPR014030">
    <property type="entry name" value="Ketoacyl_synth_N"/>
</dbReference>
<dbReference type="PANTHER" id="PTHR11712">
    <property type="entry name" value="POLYKETIDE SYNTHASE-RELATED"/>
    <property type="match status" value="1"/>
</dbReference>
<evidence type="ECO:0000256" key="2">
    <source>
        <dbReference type="ARBA" id="ARBA00022679"/>
    </source>
</evidence>
<dbReference type="Pfam" id="PF00109">
    <property type="entry name" value="ketoacyl-synt"/>
    <property type="match status" value="1"/>
</dbReference>
<feature type="domain" description="Beta-ketoacyl synthase-like N-terminal" evidence="3">
    <location>
        <begin position="58"/>
        <end position="206"/>
    </location>
</feature>
<evidence type="ECO:0000313" key="4">
    <source>
        <dbReference type="EMBL" id="TYI01034.1"/>
    </source>
</evidence>
<keyword evidence="2" id="KW-0808">Transferase</keyword>
<evidence type="ECO:0000259" key="3">
    <source>
        <dbReference type="Pfam" id="PF00109"/>
    </source>
</evidence>
<dbReference type="GO" id="GO:0009570">
    <property type="term" value="C:chloroplast stroma"/>
    <property type="evidence" value="ECO:0007669"/>
    <property type="project" value="TreeGrafter"/>
</dbReference>
<dbReference type="InterPro" id="IPR016039">
    <property type="entry name" value="Thiolase-like"/>
</dbReference>
<dbReference type="Gene3D" id="3.40.47.10">
    <property type="match status" value="1"/>
</dbReference>
<reference evidence="4 5" key="1">
    <citation type="submission" date="2019-07" db="EMBL/GenBank/DDBJ databases">
        <title>WGS assembly of Gossypium tomentosum.</title>
        <authorList>
            <person name="Chen Z.J."/>
            <person name="Sreedasyam A."/>
            <person name="Ando A."/>
            <person name="Song Q."/>
            <person name="De L."/>
            <person name="Hulse-Kemp A."/>
            <person name="Ding M."/>
            <person name="Ye W."/>
            <person name="Kirkbride R."/>
            <person name="Jenkins J."/>
            <person name="Plott C."/>
            <person name="Lovell J."/>
            <person name="Lin Y.-M."/>
            <person name="Vaughn R."/>
            <person name="Liu B."/>
            <person name="Li W."/>
            <person name="Simpson S."/>
            <person name="Scheffler B."/>
            <person name="Saski C."/>
            <person name="Grover C."/>
            <person name="Hu G."/>
            <person name="Conover J."/>
            <person name="Carlson J."/>
            <person name="Shu S."/>
            <person name="Boston L."/>
            <person name="Williams M."/>
            <person name="Peterson D."/>
            <person name="Mcgee K."/>
            <person name="Jones D."/>
            <person name="Wendel J."/>
            <person name="Stelly D."/>
            <person name="Grimwood J."/>
            <person name="Schmutz J."/>
        </authorList>
    </citation>
    <scope>NUCLEOTIDE SEQUENCE [LARGE SCALE GENOMIC DNA]</scope>
    <source>
        <strain evidence="4">7179.01</strain>
    </source>
</reference>
<keyword evidence="5" id="KW-1185">Reference proteome</keyword>
<accession>A0A5D2NCC4</accession>
<dbReference type="EMBL" id="CM017620">
    <property type="protein sequence ID" value="TYI01034.1"/>
    <property type="molecule type" value="Genomic_DNA"/>
</dbReference>
<protein>
    <recommendedName>
        <fullName evidence="1">beta-ketoacyl-[acyl-carrier-protein] synthase I</fullName>
        <ecNumber evidence="1">2.3.1.41</ecNumber>
    </recommendedName>
</protein>
<evidence type="ECO:0000256" key="1">
    <source>
        <dbReference type="ARBA" id="ARBA00013191"/>
    </source>
</evidence>